<sequence length="105" mass="11550">MCACVCLTKLNKAGMEALNRGDYLTATELLIRAARKAEALGSDVLQAKIRNNLGLLMQAQGLRDQAATNFRLAQRHTAKRLGMDNSLYARITNNLAKVEGQENVF</sequence>
<comment type="caution">
    <text evidence="1">The sequence shown here is derived from an EMBL/GenBank/DDBJ whole genome shotgun (WGS) entry which is preliminary data.</text>
</comment>
<dbReference type="SUPFAM" id="SSF48452">
    <property type="entry name" value="TPR-like"/>
    <property type="match status" value="1"/>
</dbReference>
<protein>
    <recommendedName>
        <fullName evidence="3">MalT-like TPR region domain-containing protein</fullName>
    </recommendedName>
</protein>
<dbReference type="AlphaFoldDB" id="M5PPT7"/>
<dbReference type="PATRIC" id="fig|1262666.3.peg.3250"/>
<evidence type="ECO:0000313" key="1">
    <source>
        <dbReference type="EMBL" id="EMG36009.1"/>
    </source>
</evidence>
<gene>
    <name evidence="1" type="ORF">PCS_03208</name>
</gene>
<dbReference type="RefSeq" id="WP_005989013.1">
    <property type="nucleotide sequence ID" value="NZ_AOSV01000036.1"/>
</dbReference>
<proteinExistence type="predicted"/>
<accession>M5PPT7</accession>
<dbReference type="Proteomes" id="UP000011922">
    <property type="component" value="Unassembled WGS sequence"/>
</dbReference>
<dbReference type="EMBL" id="AOSV01000036">
    <property type="protein sequence ID" value="EMG36009.1"/>
    <property type="molecule type" value="Genomic_DNA"/>
</dbReference>
<dbReference type="OrthoDB" id="5461261at2"/>
<reference evidence="1 2" key="1">
    <citation type="journal article" date="2013" name="Genome Announc.">
        <title>Draft Genome Sequence for Desulfovibrio africanus Strain PCS.</title>
        <authorList>
            <person name="Brown S.D."/>
            <person name="Utturkar S.M."/>
            <person name="Arkin A.P."/>
            <person name="Deutschbauer A.M."/>
            <person name="Elias D.A."/>
            <person name="Hazen T.C."/>
            <person name="Chakraborty R."/>
        </authorList>
    </citation>
    <scope>NUCLEOTIDE SEQUENCE [LARGE SCALE GENOMIC DNA]</scope>
    <source>
        <strain evidence="1 2">PCS</strain>
    </source>
</reference>
<dbReference type="Gene3D" id="1.25.40.10">
    <property type="entry name" value="Tetratricopeptide repeat domain"/>
    <property type="match status" value="1"/>
</dbReference>
<organism evidence="1 2">
    <name type="scientific">Desulfocurvibacter africanus PCS</name>
    <dbReference type="NCBI Taxonomy" id="1262666"/>
    <lineage>
        <taxon>Bacteria</taxon>
        <taxon>Pseudomonadati</taxon>
        <taxon>Thermodesulfobacteriota</taxon>
        <taxon>Desulfovibrionia</taxon>
        <taxon>Desulfovibrionales</taxon>
        <taxon>Desulfovibrionaceae</taxon>
        <taxon>Desulfocurvibacter</taxon>
    </lineage>
</organism>
<name>M5PPT7_DESAF</name>
<dbReference type="InterPro" id="IPR011990">
    <property type="entry name" value="TPR-like_helical_dom_sf"/>
</dbReference>
<evidence type="ECO:0008006" key="3">
    <source>
        <dbReference type="Google" id="ProtNLM"/>
    </source>
</evidence>
<evidence type="ECO:0000313" key="2">
    <source>
        <dbReference type="Proteomes" id="UP000011922"/>
    </source>
</evidence>